<evidence type="ECO:0000313" key="2">
    <source>
        <dbReference type="EMBL" id="VDO99791.1"/>
    </source>
</evidence>
<name>A0A183G089_HELPZ</name>
<reference evidence="4" key="2">
    <citation type="submission" date="2019-09" db="UniProtKB">
        <authorList>
            <consortium name="WormBaseParasite"/>
        </authorList>
    </citation>
    <scope>IDENTIFICATION</scope>
</reference>
<proteinExistence type="predicted"/>
<sequence>MKRRADGQLLIACRSPSLRSRAGLTPKLHNELRTGAYRYALRNPSPSDPTVEPTPVALHVPTTTTPRQTRCRPGTNVSVRPRNSVAPNWIGGLRCGNTNDATQWLDTLIDDGFNR</sequence>
<dbReference type="EMBL" id="UZAH01028382">
    <property type="protein sequence ID" value="VDO99791.1"/>
    <property type="molecule type" value="Genomic_DNA"/>
</dbReference>
<evidence type="ECO:0000256" key="1">
    <source>
        <dbReference type="SAM" id="MobiDB-lite"/>
    </source>
</evidence>
<accession>A0A183G089</accession>
<reference evidence="2 3" key="1">
    <citation type="submission" date="2018-11" db="EMBL/GenBank/DDBJ databases">
        <authorList>
            <consortium name="Pathogen Informatics"/>
        </authorList>
    </citation>
    <scope>NUCLEOTIDE SEQUENCE [LARGE SCALE GENOMIC DNA]</scope>
</reference>
<dbReference type="WBParaSite" id="HPBE_0001448801-mRNA-1">
    <property type="protein sequence ID" value="HPBE_0001448801-mRNA-1"/>
    <property type="gene ID" value="HPBE_0001448801"/>
</dbReference>
<dbReference type="Proteomes" id="UP000050761">
    <property type="component" value="Unassembled WGS sequence"/>
</dbReference>
<accession>A0A3P7ZHQ5</accession>
<evidence type="ECO:0000313" key="4">
    <source>
        <dbReference type="WBParaSite" id="HPBE_0001448801-mRNA-1"/>
    </source>
</evidence>
<keyword evidence="3" id="KW-1185">Reference proteome</keyword>
<dbReference type="AlphaFoldDB" id="A0A183G089"/>
<organism evidence="3 4">
    <name type="scientific">Heligmosomoides polygyrus</name>
    <name type="common">Parasitic roundworm</name>
    <dbReference type="NCBI Taxonomy" id="6339"/>
    <lineage>
        <taxon>Eukaryota</taxon>
        <taxon>Metazoa</taxon>
        <taxon>Ecdysozoa</taxon>
        <taxon>Nematoda</taxon>
        <taxon>Chromadorea</taxon>
        <taxon>Rhabditida</taxon>
        <taxon>Rhabditina</taxon>
        <taxon>Rhabditomorpha</taxon>
        <taxon>Strongyloidea</taxon>
        <taxon>Heligmosomidae</taxon>
        <taxon>Heligmosomoides</taxon>
    </lineage>
</organism>
<evidence type="ECO:0000313" key="3">
    <source>
        <dbReference type="Proteomes" id="UP000050761"/>
    </source>
</evidence>
<feature type="region of interest" description="Disordered" evidence="1">
    <location>
        <begin position="42"/>
        <end position="83"/>
    </location>
</feature>
<feature type="compositionally biased region" description="Low complexity" evidence="1">
    <location>
        <begin position="61"/>
        <end position="75"/>
    </location>
</feature>
<gene>
    <name evidence="2" type="ORF">HPBE_LOCUS14491</name>
</gene>
<protein>
    <submittedName>
        <fullName evidence="4">Transposase</fullName>
    </submittedName>
</protein>